<protein>
    <submittedName>
        <fullName evidence="2">(northern house mosquito) hypothetical protein</fullName>
    </submittedName>
</protein>
<dbReference type="EMBL" id="HBUE01131932">
    <property type="protein sequence ID" value="CAG6496849.1"/>
    <property type="molecule type" value="Transcribed_RNA"/>
</dbReference>
<evidence type="ECO:0000256" key="1">
    <source>
        <dbReference type="SAM" id="MobiDB-lite"/>
    </source>
</evidence>
<organism evidence="2">
    <name type="scientific">Culex pipiens</name>
    <name type="common">House mosquito</name>
    <dbReference type="NCBI Taxonomy" id="7175"/>
    <lineage>
        <taxon>Eukaryota</taxon>
        <taxon>Metazoa</taxon>
        <taxon>Ecdysozoa</taxon>
        <taxon>Arthropoda</taxon>
        <taxon>Hexapoda</taxon>
        <taxon>Insecta</taxon>
        <taxon>Pterygota</taxon>
        <taxon>Neoptera</taxon>
        <taxon>Endopterygota</taxon>
        <taxon>Diptera</taxon>
        <taxon>Nematocera</taxon>
        <taxon>Culicoidea</taxon>
        <taxon>Culicidae</taxon>
        <taxon>Culicinae</taxon>
        <taxon>Culicini</taxon>
        <taxon>Culex</taxon>
        <taxon>Culex</taxon>
    </lineage>
</organism>
<feature type="region of interest" description="Disordered" evidence="1">
    <location>
        <begin position="1"/>
        <end position="61"/>
    </location>
</feature>
<accession>A0A8D8CNJ9</accession>
<sequence>MSSKVRLQLSIRRPANGRQFRHRPGNDRGTPSSLHPDDALFPDVTRVRTHPGGSPRCRGHVRPARSLAAGHAQLVQTRHREADGCDWCRELHPARASAAQVVVSRQQNIPVWRLSRIRQQALQDRSCHVASLVC</sequence>
<name>A0A8D8CNJ9_CULPI</name>
<reference evidence="2" key="1">
    <citation type="submission" date="2021-05" db="EMBL/GenBank/DDBJ databases">
        <authorList>
            <person name="Alioto T."/>
            <person name="Alioto T."/>
            <person name="Gomez Garrido J."/>
        </authorList>
    </citation>
    <scope>NUCLEOTIDE SEQUENCE</scope>
</reference>
<dbReference type="EMBL" id="HBUE01131931">
    <property type="protein sequence ID" value="CAG6496847.1"/>
    <property type="molecule type" value="Transcribed_RNA"/>
</dbReference>
<evidence type="ECO:0000313" key="2">
    <source>
        <dbReference type="EMBL" id="CAG6496847.1"/>
    </source>
</evidence>
<proteinExistence type="predicted"/>
<dbReference type="AlphaFoldDB" id="A0A8D8CNJ9"/>